<gene>
    <name evidence="1" type="ORF">XSR1_160037</name>
</gene>
<reference evidence="1" key="1">
    <citation type="submission" date="2013-11" db="EMBL/GenBank/DDBJ databases">
        <title>Draft genome sequence and annotation of the entomopathogenic bacteria, Xenorhabdus cabanillasi strain JM26 and Xenorhabdus szentirmai strain DSM 16338.</title>
        <authorList>
            <person name="Gualtieri M."/>
            <person name="Ogier J.C."/>
            <person name="Pages S."/>
            <person name="Givaudan A."/>
            <person name="Gaudriault S."/>
        </authorList>
    </citation>
    <scope>NUCLEOTIDE SEQUENCE [LARGE SCALE GENOMIC DNA]</scope>
    <source>
        <strain evidence="1">DSM 16338</strain>
    </source>
</reference>
<accession>W1IW17</accession>
<keyword evidence="2" id="KW-1185">Reference proteome</keyword>
<protein>
    <submittedName>
        <fullName evidence="1">Uncharacterized protein</fullName>
    </submittedName>
</protein>
<evidence type="ECO:0000313" key="2">
    <source>
        <dbReference type="Proteomes" id="UP000019202"/>
    </source>
</evidence>
<dbReference type="EMBL" id="CBXF010000068">
    <property type="protein sequence ID" value="CDL81821.1"/>
    <property type="molecule type" value="Genomic_DNA"/>
</dbReference>
<sequence>MIFEKLLLALLFSSSILPLKSDQDDCEFSSLTEQTLSIRNILGLIEID</sequence>
<evidence type="ECO:0000313" key="1">
    <source>
        <dbReference type="EMBL" id="CDL81821.1"/>
    </source>
</evidence>
<proteinExistence type="predicted"/>
<organism evidence="1 2">
    <name type="scientific">Xenorhabdus szentirmaii DSM 16338</name>
    <dbReference type="NCBI Taxonomy" id="1427518"/>
    <lineage>
        <taxon>Bacteria</taxon>
        <taxon>Pseudomonadati</taxon>
        <taxon>Pseudomonadota</taxon>
        <taxon>Gammaproteobacteria</taxon>
        <taxon>Enterobacterales</taxon>
        <taxon>Morganellaceae</taxon>
        <taxon>Xenorhabdus</taxon>
    </lineage>
</organism>
<dbReference type="Proteomes" id="UP000019202">
    <property type="component" value="Unassembled WGS sequence"/>
</dbReference>
<comment type="caution">
    <text evidence="1">The sequence shown here is derived from an EMBL/GenBank/DDBJ whole genome shotgun (WGS) entry which is preliminary data.</text>
</comment>
<dbReference type="AlphaFoldDB" id="W1IW17"/>
<name>W1IW17_9GAMM</name>